<dbReference type="EMBL" id="JAABOO010000003">
    <property type="protein sequence ID" value="NER14931.1"/>
    <property type="molecule type" value="Genomic_DNA"/>
</dbReference>
<reference evidence="2 3" key="1">
    <citation type="submission" date="2020-01" db="EMBL/GenBank/DDBJ databases">
        <title>Leptobacterium flavescens.</title>
        <authorList>
            <person name="Wang G."/>
        </authorList>
    </citation>
    <scope>NUCLEOTIDE SEQUENCE [LARGE SCALE GENOMIC DNA]</scope>
    <source>
        <strain evidence="2 3">KCTC 22160</strain>
    </source>
</reference>
<dbReference type="PROSITE" id="PS51257">
    <property type="entry name" value="PROKAR_LIPOPROTEIN"/>
    <property type="match status" value="1"/>
</dbReference>
<gene>
    <name evidence="2" type="ORF">GWK08_15855</name>
</gene>
<evidence type="ECO:0000313" key="3">
    <source>
        <dbReference type="Proteomes" id="UP000468581"/>
    </source>
</evidence>
<evidence type="ECO:0000313" key="2">
    <source>
        <dbReference type="EMBL" id="NER14931.1"/>
    </source>
</evidence>
<keyword evidence="3" id="KW-1185">Reference proteome</keyword>
<protein>
    <recommendedName>
        <fullName evidence="1">Peptidase M1 membrane alanine aminopeptidase domain-containing protein</fullName>
    </recommendedName>
</protein>
<comment type="caution">
    <text evidence="2">The sequence shown here is derived from an EMBL/GenBank/DDBJ whole genome shotgun (WGS) entry which is preliminary data.</text>
</comment>
<dbReference type="Gene3D" id="1.10.390.10">
    <property type="entry name" value="Neutral Protease Domain 2"/>
    <property type="match status" value="1"/>
</dbReference>
<evidence type="ECO:0000259" key="1">
    <source>
        <dbReference type="Pfam" id="PF01433"/>
    </source>
</evidence>
<dbReference type="InterPro" id="IPR027268">
    <property type="entry name" value="Peptidase_M4/M1_CTD_sf"/>
</dbReference>
<proteinExistence type="predicted"/>
<feature type="domain" description="Peptidase M1 membrane alanine aminopeptidase" evidence="1">
    <location>
        <begin position="287"/>
        <end position="428"/>
    </location>
</feature>
<dbReference type="SUPFAM" id="SSF55486">
    <property type="entry name" value="Metalloproteases ('zincins'), catalytic domain"/>
    <property type="match status" value="1"/>
</dbReference>
<dbReference type="AlphaFoldDB" id="A0A6P0UNH1"/>
<accession>A0A6P0UNH1</accession>
<dbReference type="Proteomes" id="UP000468581">
    <property type="component" value="Unassembled WGS sequence"/>
</dbReference>
<name>A0A6P0UNH1_9FLAO</name>
<organism evidence="2 3">
    <name type="scientific">Leptobacterium flavescens</name>
    <dbReference type="NCBI Taxonomy" id="472055"/>
    <lineage>
        <taxon>Bacteria</taxon>
        <taxon>Pseudomonadati</taxon>
        <taxon>Bacteroidota</taxon>
        <taxon>Flavobacteriia</taxon>
        <taxon>Flavobacteriales</taxon>
        <taxon>Flavobacteriaceae</taxon>
        <taxon>Leptobacterium</taxon>
    </lineage>
</organism>
<dbReference type="Pfam" id="PF01433">
    <property type="entry name" value="Peptidase_M1"/>
    <property type="match status" value="1"/>
</dbReference>
<dbReference type="InterPro" id="IPR014782">
    <property type="entry name" value="Peptidase_M1_dom"/>
</dbReference>
<sequence>MKKLILILISVWITAVSCSSEKTEKLTYEVSSVLKDSIPSLKIRASFKADPTGFTRLFFQDNAWGQEKLYDCLSDLKLVSEHGSIVQKRDSNLIEITHPKDLKEIVFEYTLTQDTKGPINTETTYRPVIQPEYFHLYSHNMFMLPRHLAEDKSELFDVQINWDLPEGHAVHNSFGSNERVQKISDIDEERFHSAVFTGGDFRIHPIEIENNKVYLASRGDWIAFKDKDMVDLLSKTIRAQRNFWNDHSQEYFTVTMIPFPQENGSSFQGTGLTNSFATSISNNDLIQVEGLAMLFNHELMHNWIGHSIYISKEEQHYWFSEGFTDYYTIKNISKNRILDKDEAFFIQEINNIIRLLYTSPVKDAPNSEINYDNFWSSRDYEKLPYRRGALFAFYLDLKIQRESDGEHSLDDLMRDFLKNAVEEDKRIDHSYFIEMANKYLKEDLKPFFEEHMVEGKLFDLGAIFDENGLEYKNGAKAFYKGYKIDPETHKVVSLDESSNAYKAGMRIGDRVVYRSVYSNPDIEAEFKVVRDKKEIELKFYPAKEVDIPQLLITDTNKKQLQ</sequence>
<dbReference type="GO" id="GO:0008237">
    <property type="term" value="F:metallopeptidase activity"/>
    <property type="evidence" value="ECO:0007669"/>
    <property type="project" value="InterPro"/>
</dbReference>
<dbReference type="GO" id="GO:0008270">
    <property type="term" value="F:zinc ion binding"/>
    <property type="evidence" value="ECO:0007669"/>
    <property type="project" value="InterPro"/>
</dbReference>
<dbReference type="RefSeq" id="WP_163608207.1">
    <property type="nucleotide sequence ID" value="NZ_JAABOO010000003.1"/>
</dbReference>